<reference evidence="1 2" key="1">
    <citation type="journal article" date="2016" name="Nat. Commun.">
        <title>Thousands of microbial genomes shed light on interconnected biogeochemical processes in an aquifer system.</title>
        <authorList>
            <person name="Anantharaman K."/>
            <person name="Brown C.T."/>
            <person name="Hug L.A."/>
            <person name="Sharon I."/>
            <person name="Castelle C.J."/>
            <person name="Probst A.J."/>
            <person name="Thomas B.C."/>
            <person name="Singh A."/>
            <person name="Wilkins M.J."/>
            <person name="Karaoz U."/>
            <person name="Brodie E.L."/>
            <person name="Williams K.H."/>
            <person name="Hubbard S.S."/>
            <person name="Banfield J.F."/>
        </authorList>
    </citation>
    <scope>NUCLEOTIDE SEQUENCE [LARGE SCALE GENOMIC DNA]</scope>
</reference>
<gene>
    <name evidence="1" type="ORF">A3E39_04165</name>
</gene>
<accession>A0A1F7ULI8</accession>
<organism evidence="1 2">
    <name type="scientific">Candidatus Uhrbacteria bacterium RIFCSPHIGHO2_12_FULL_60_25</name>
    <dbReference type="NCBI Taxonomy" id="1802399"/>
    <lineage>
        <taxon>Bacteria</taxon>
        <taxon>Candidatus Uhriibacteriota</taxon>
    </lineage>
</organism>
<dbReference type="AlphaFoldDB" id="A0A1F7ULI8"/>
<name>A0A1F7ULI8_9BACT</name>
<protein>
    <submittedName>
        <fullName evidence="1">Uncharacterized protein</fullName>
    </submittedName>
</protein>
<evidence type="ECO:0000313" key="2">
    <source>
        <dbReference type="Proteomes" id="UP000176603"/>
    </source>
</evidence>
<dbReference type="Proteomes" id="UP000176603">
    <property type="component" value="Unassembled WGS sequence"/>
</dbReference>
<evidence type="ECO:0000313" key="1">
    <source>
        <dbReference type="EMBL" id="OGL79129.1"/>
    </source>
</evidence>
<sequence>MSKKNIIESALEGRASPIAFERRETTRVERMTVRAVLRKISVDPSLADELPLPERDGIYRDFSCRATAASRWLARKAVSLTAEEIRGLLMRSFDTRTFAGRHLVFDHLMPRNYDGRWRTLARDCVFDEHGVLIRADTQIRSRRAPKKLRIRARQWLATIAPMERIGTQNGTNCLFTATDRYLEYRPVRPLTADERSLWRALPLRDHDLERNP</sequence>
<proteinExistence type="predicted"/>
<comment type="caution">
    <text evidence="1">The sequence shown here is derived from an EMBL/GenBank/DDBJ whole genome shotgun (WGS) entry which is preliminary data.</text>
</comment>
<dbReference type="EMBL" id="MGEH01000017">
    <property type="protein sequence ID" value="OGL79129.1"/>
    <property type="molecule type" value="Genomic_DNA"/>
</dbReference>